<gene>
    <name evidence="1" type="ORF">UU02_C0031G0007</name>
</gene>
<dbReference type="Proteomes" id="UP000034293">
    <property type="component" value="Unassembled WGS sequence"/>
</dbReference>
<protein>
    <submittedName>
        <fullName evidence="1">Uncharacterized protein</fullName>
    </submittedName>
</protein>
<dbReference type="AlphaFoldDB" id="A0A0G0SE21"/>
<dbReference type="EMBL" id="LBZA01000031">
    <property type="protein sequence ID" value="KKR63153.1"/>
    <property type="molecule type" value="Genomic_DNA"/>
</dbReference>
<comment type="caution">
    <text evidence="1">The sequence shown here is derived from an EMBL/GenBank/DDBJ whole genome shotgun (WGS) entry which is preliminary data.</text>
</comment>
<evidence type="ECO:0000313" key="2">
    <source>
        <dbReference type="Proteomes" id="UP000034293"/>
    </source>
</evidence>
<name>A0A0G0SE21_9BACT</name>
<sequence>MCKAIKLTAPGKEEFQKERKLFFEMISQFILTHDLS</sequence>
<evidence type="ECO:0000313" key="1">
    <source>
        <dbReference type="EMBL" id="KKR63153.1"/>
    </source>
</evidence>
<reference evidence="1 2" key="1">
    <citation type="journal article" date="2015" name="Nature">
        <title>rRNA introns, odd ribosomes, and small enigmatic genomes across a large radiation of phyla.</title>
        <authorList>
            <person name="Brown C.T."/>
            <person name="Hug L.A."/>
            <person name="Thomas B.C."/>
            <person name="Sharon I."/>
            <person name="Castelle C.J."/>
            <person name="Singh A."/>
            <person name="Wilkins M.J."/>
            <person name="Williams K.H."/>
            <person name="Banfield J.F."/>
        </authorList>
    </citation>
    <scope>NUCLEOTIDE SEQUENCE [LARGE SCALE GENOMIC DNA]</scope>
</reference>
<organism evidence="1 2">
    <name type="scientific">Candidatus Woesebacteria bacterium GW2011_GWA1_40_43</name>
    <dbReference type="NCBI Taxonomy" id="1618553"/>
    <lineage>
        <taxon>Bacteria</taxon>
        <taxon>Candidatus Woeseibacteriota</taxon>
    </lineage>
</organism>
<proteinExistence type="predicted"/>
<accession>A0A0G0SE21</accession>